<dbReference type="WBParaSite" id="Gr19_v10_g9427.t1">
    <property type="protein sequence ID" value="Gr19_v10_g9427.t1"/>
    <property type="gene ID" value="Gr19_v10_g9427"/>
</dbReference>
<reference evidence="3" key="1">
    <citation type="submission" date="2022-11" db="UniProtKB">
        <authorList>
            <consortium name="WormBaseParasite"/>
        </authorList>
    </citation>
    <scope>IDENTIFICATION</scope>
</reference>
<sequence>MRAFLFLGVACLIVASMPRQMHHQKHPVLAMLNHPQMHRQKHPVLAMLNQSQVDRKVKKLTNIAATTTKKIVQQHI</sequence>
<dbReference type="Proteomes" id="UP000887572">
    <property type="component" value="Unplaced"/>
</dbReference>
<accession>A0A914IFH4</accession>
<evidence type="ECO:0000313" key="2">
    <source>
        <dbReference type="Proteomes" id="UP000887572"/>
    </source>
</evidence>
<name>A0A914IFH4_GLORO</name>
<evidence type="ECO:0000313" key="3">
    <source>
        <dbReference type="WBParaSite" id="Gr19_v10_g9427.t1"/>
    </source>
</evidence>
<organism evidence="2 3">
    <name type="scientific">Globodera rostochiensis</name>
    <name type="common">Golden nematode worm</name>
    <name type="synonym">Heterodera rostochiensis</name>
    <dbReference type="NCBI Taxonomy" id="31243"/>
    <lineage>
        <taxon>Eukaryota</taxon>
        <taxon>Metazoa</taxon>
        <taxon>Ecdysozoa</taxon>
        <taxon>Nematoda</taxon>
        <taxon>Chromadorea</taxon>
        <taxon>Rhabditida</taxon>
        <taxon>Tylenchina</taxon>
        <taxon>Tylenchomorpha</taxon>
        <taxon>Tylenchoidea</taxon>
        <taxon>Heteroderidae</taxon>
        <taxon>Heteroderinae</taxon>
        <taxon>Globodera</taxon>
    </lineage>
</organism>
<keyword evidence="2" id="KW-1185">Reference proteome</keyword>
<protein>
    <submittedName>
        <fullName evidence="3">Uncharacterized protein</fullName>
    </submittedName>
</protein>
<feature type="signal peptide" evidence="1">
    <location>
        <begin position="1"/>
        <end position="23"/>
    </location>
</feature>
<keyword evidence="1" id="KW-0732">Signal</keyword>
<proteinExistence type="predicted"/>
<evidence type="ECO:0000256" key="1">
    <source>
        <dbReference type="SAM" id="SignalP"/>
    </source>
</evidence>
<feature type="chain" id="PRO_5037356901" evidence="1">
    <location>
        <begin position="24"/>
        <end position="76"/>
    </location>
</feature>
<dbReference type="AlphaFoldDB" id="A0A914IFH4"/>